<dbReference type="KEGG" id="bgo:BM43_1072"/>
<name>A0AAW3F5T6_BURGA</name>
<accession>A0AAW3F5T6</accession>
<gene>
    <name evidence="2" type="ORF">DM48_4573</name>
</gene>
<dbReference type="Proteomes" id="UP000029590">
    <property type="component" value="Unassembled WGS sequence"/>
</dbReference>
<evidence type="ECO:0000313" key="2">
    <source>
        <dbReference type="EMBL" id="KGC16910.1"/>
    </source>
</evidence>
<evidence type="ECO:0000256" key="1">
    <source>
        <dbReference type="SAM" id="MobiDB-lite"/>
    </source>
</evidence>
<proteinExistence type="predicted"/>
<dbReference type="AlphaFoldDB" id="A0AAW3F5T6"/>
<comment type="caution">
    <text evidence="2">The sequence shown here is derived from an EMBL/GenBank/DDBJ whole genome shotgun (WGS) entry which is preliminary data.</text>
</comment>
<reference evidence="2 3" key="1">
    <citation type="submission" date="2014-04" db="EMBL/GenBank/DDBJ databases">
        <authorList>
            <person name="Bishop-Lilly K.A."/>
            <person name="Broomall S.M."/>
            <person name="Chain P.S."/>
            <person name="Chertkov O."/>
            <person name="Coyne S.R."/>
            <person name="Daligault H.E."/>
            <person name="Davenport K.W."/>
            <person name="Erkkila T."/>
            <person name="Frey K.G."/>
            <person name="Gibbons H.S."/>
            <person name="Gu W."/>
            <person name="Jaissle J."/>
            <person name="Johnson S.L."/>
            <person name="Koroleva G.I."/>
            <person name="Ladner J.T."/>
            <person name="Lo C.-C."/>
            <person name="Minogue T.D."/>
            <person name="Munk C."/>
            <person name="Palacios G.F."/>
            <person name="Redden C.L."/>
            <person name="Rosenzweig C.N."/>
            <person name="Scholz M.B."/>
            <person name="Teshima H."/>
            <person name="Xu Y."/>
        </authorList>
    </citation>
    <scope>NUCLEOTIDE SEQUENCE [LARGE SCALE GENOMIC DNA]</scope>
    <source>
        <strain evidence="3">gladioli</strain>
    </source>
</reference>
<dbReference type="EMBL" id="JPGG01000015">
    <property type="protein sequence ID" value="KGC16910.1"/>
    <property type="molecule type" value="Genomic_DNA"/>
</dbReference>
<feature type="region of interest" description="Disordered" evidence="1">
    <location>
        <begin position="1"/>
        <end position="27"/>
    </location>
</feature>
<organism evidence="2 3">
    <name type="scientific">Burkholderia gladioli</name>
    <name type="common">Pseudomonas marginata</name>
    <name type="synonym">Phytomonas marginata</name>
    <dbReference type="NCBI Taxonomy" id="28095"/>
    <lineage>
        <taxon>Bacteria</taxon>
        <taxon>Pseudomonadati</taxon>
        <taxon>Pseudomonadota</taxon>
        <taxon>Betaproteobacteria</taxon>
        <taxon>Burkholderiales</taxon>
        <taxon>Burkholderiaceae</taxon>
        <taxon>Burkholderia</taxon>
    </lineage>
</organism>
<feature type="compositionally biased region" description="Polar residues" evidence="1">
    <location>
        <begin position="1"/>
        <end position="14"/>
    </location>
</feature>
<sequence length="171" mass="19348">MQMTTTEAHQNASLRVTPKAPKKERHGAKLDRLRRYLRGGHYLIDRTQPLTLQNLKTQTLIAEEVGLRSSADVSLLVRREFPEVATVLSERDAAEYHPAPKKDRLLRYIASGGHLRDPLGELTASNLRTQREIADELGMTQMLVSYHIRQHAPAVAAVMASRRWYDAADRA</sequence>
<evidence type="ECO:0000313" key="3">
    <source>
        <dbReference type="Proteomes" id="UP000029590"/>
    </source>
</evidence>
<protein>
    <submittedName>
        <fullName evidence="2">Uncharacterized protein</fullName>
    </submittedName>
</protein>